<keyword evidence="2" id="KW-1185">Reference proteome</keyword>
<evidence type="ECO:0000313" key="1">
    <source>
        <dbReference type="EMBL" id="EEC46096.1"/>
    </source>
</evidence>
<dbReference type="InParanoid" id="B7G569"/>
<sequence length="389" mass="43755">MVPRVYLVDGYQRCLWFQTMRDNKTYRSISLMSAEQTSLVSATSRDAVTRSIQYGSKGCFRFYPTNRPPPIIPNDQTSINASESRVLKLSVWSGTIQPALLALLGSFLAALLLLAWEDVTCSLVLPSRSRTSLPVNNVWAASTIRGMGFGASERAQIQQQLQDEAFSSTGTDSDIDSLLETSLLSYNEVMETHRTERVARWKSHPSNDNVDAIPSSIHVLVACWQQIATLRALANDYQWDTIRSQLRSAPWTDLEPAASSLRQYQYRTARVVVTKDDDVIGFDWGSCAWRHCGALADVVEASDELDTLLGVLEPLEANFCLDVMERSLRDMLTVLPWTLARPDDAAIYARLPTYQPHRVFDPEDELEEGEVDPRLDDAYLQALQDLRID</sequence>
<dbReference type="HOGENOM" id="CLU_697307_0_0_1"/>
<dbReference type="KEGG" id="pti:PHATRDRAFT_47868"/>
<organism evidence="1 2">
    <name type="scientific">Phaeodactylum tricornutum (strain CCAP 1055/1)</name>
    <dbReference type="NCBI Taxonomy" id="556484"/>
    <lineage>
        <taxon>Eukaryota</taxon>
        <taxon>Sar</taxon>
        <taxon>Stramenopiles</taxon>
        <taxon>Ochrophyta</taxon>
        <taxon>Bacillariophyta</taxon>
        <taxon>Bacillariophyceae</taxon>
        <taxon>Bacillariophycidae</taxon>
        <taxon>Naviculales</taxon>
        <taxon>Phaeodactylaceae</taxon>
        <taxon>Phaeodactylum</taxon>
    </lineage>
</organism>
<evidence type="ECO:0000313" key="2">
    <source>
        <dbReference type="Proteomes" id="UP000000759"/>
    </source>
</evidence>
<dbReference type="Proteomes" id="UP000000759">
    <property type="component" value="Chromosome 15"/>
</dbReference>
<dbReference type="OrthoDB" id="201706at2759"/>
<dbReference type="EMBL" id="CM000617">
    <property type="protein sequence ID" value="EEC46096.1"/>
    <property type="molecule type" value="Genomic_DNA"/>
</dbReference>
<name>B7G569_PHATC</name>
<dbReference type="PaxDb" id="2850-Phatr47868"/>
<gene>
    <name evidence="1" type="ORF">PHATRDRAFT_47868</name>
</gene>
<dbReference type="GeneID" id="7203087"/>
<proteinExistence type="predicted"/>
<dbReference type="eggNOG" id="ENOG502SGQI">
    <property type="taxonomic scope" value="Eukaryota"/>
</dbReference>
<protein>
    <submittedName>
        <fullName evidence="1">Uncharacterized protein</fullName>
    </submittedName>
</protein>
<reference evidence="2" key="2">
    <citation type="submission" date="2008-08" db="EMBL/GenBank/DDBJ databases">
        <authorList>
            <consortium name="Diatom Consortium"/>
            <person name="Grigoriev I."/>
            <person name="Grimwood J."/>
            <person name="Kuo A."/>
            <person name="Otillar R.P."/>
            <person name="Salamov A."/>
            <person name="Detter J.C."/>
            <person name="Lindquist E."/>
            <person name="Shapiro H."/>
            <person name="Lucas S."/>
            <person name="Glavina del Rio T."/>
            <person name="Pitluck S."/>
            <person name="Rokhsar D."/>
            <person name="Bowler C."/>
        </authorList>
    </citation>
    <scope>GENOME REANNOTATION</scope>
    <source>
        <strain evidence="2">CCAP 1055/1</strain>
    </source>
</reference>
<accession>B7G569</accession>
<dbReference type="AlphaFoldDB" id="B7G569"/>
<reference evidence="1 2" key="1">
    <citation type="journal article" date="2008" name="Nature">
        <title>The Phaeodactylum genome reveals the evolutionary history of diatom genomes.</title>
        <authorList>
            <person name="Bowler C."/>
            <person name="Allen A.E."/>
            <person name="Badger J.H."/>
            <person name="Grimwood J."/>
            <person name="Jabbari K."/>
            <person name="Kuo A."/>
            <person name="Maheswari U."/>
            <person name="Martens C."/>
            <person name="Maumus F."/>
            <person name="Otillar R.P."/>
            <person name="Rayko E."/>
            <person name="Salamov A."/>
            <person name="Vandepoele K."/>
            <person name="Beszteri B."/>
            <person name="Gruber A."/>
            <person name="Heijde M."/>
            <person name="Katinka M."/>
            <person name="Mock T."/>
            <person name="Valentin K."/>
            <person name="Verret F."/>
            <person name="Berges J.A."/>
            <person name="Brownlee C."/>
            <person name="Cadoret J.P."/>
            <person name="Chiovitti A."/>
            <person name="Choi C.J."/>
            <person name="Coesel S."/>
            <person name="De Martino A."/>
            <person name="Detter J.C."/>
            <person name="Durkin C."/>
            <person name="Falciatore A."/>
            <person name="Fournet J."/>
            <person name="Haruta M."/>
            <person name="Huysman M.J."/>
            <person name="Jenkins B.D."/>
            <person name="Jiroutova K."/>
            <person name="Jorgensen R.E."/>
            <person name="Joubert Y."/>
            <person name="Kaplan A."/>
            <person name="Kroger N."/>
            <person name="Kroth P.G."/>
            <person name="La Roche J."/>
            <person name="Lindquist E."/>
            <person name="Lommer M."/>
            <person name="Martin-Jezequel V."/>
            <person name="Lopez P.J."/>
            <person name="Lucas S."/>
            <person name="Mangogna M."/>
            <person name="McGinnis K."/>
            <person name="Medlin L.K."/>
            <person name="Montsant A."/>
            <person name="Oudot-Le Secq M.P."/>
            <person name="Napoli C."/>
            <person name="Obornik M."/>
            <person name="Parker M.S."/>
            <person name="Petit J.L."/>
            <person name="Porcel B.M."/>
            <person name="Poulsen N."/>
            <person name="Robison M."/>
            <person name="Rychlewski L."/>
            <person name="Rynearson T.A."/>
            <person name="Schmutz J."/>
            <person name="Shapiro H."/>
            <person name="Siaut M."/>
            <person name="Stanley M."/>
            <person name="Sussman M.R."/>
            <person name="Taylor A.R."/>
            <person name="Vardi A."/>
            <person name="von Dassow P."/>
            <person name="Vyverman W."/>
            <person name="Willis A."/>
            <person name="Wyrwicz L.S."/>
            <person name="Rokhsar D.S."/>
            <person name="Weissenbach J."/>
            <person name="Armbrust E.V."/>
            <person name="Green B.R."/>
            <person name="Van de Peer Y."/>
            <person name="Grigoriev I.V."/>
        </authorList>
    </citation>
    <scope>NUCLEOTIDE SEQUENCE [LARGE SCALE GENOMIC DNA]</scope>
    <source>
        <strain evidence="1 2">CCAP 1055/1</strain>
    </source>
</reference>
<dbReference type="RefSeq" id="XP_002182195.1">
    <property type="nucleotide sequence ID" value="XM_002182159.1"/>
</dbReference>